<evidence type="ECO:0000313" key="2">
    <source>
        <dbReference type="Proteomes" id="UP000683925"/>
    </source>
</evidence>
<comment type="caution">
    <text evidence="1">The sequence shown here is derived from an EMBL/GenBank/DDBJ whole genome shotgun (WGS) entry which is preliminary data.</text>
</comment>
<keyword evidence="2" id="KW-1185">Reference proteome</keyword>
<protein>
    <submittedName>
        <fullName evidence="1">Uncharacterized protein</fullName>
    </submittedName>
</protein>
<sequence>MECGEKKQNHFKQTNADSKRELKYSILNRFMIITESVFLI</sequence>
<gene>
    <name evidence="1" type="ORF">POCTA_138.1.T1410006</name>
</gene>
<reference evidence="1" key="1">
    <citation type="submission" date="2021-01" db="EMBL/GenBank/DDBJ databases">
        <authorList>
            <consortium name="Genoscope - CEA"/>
            <person name="William W."/>
        </authorList>
    </citation>
    <scope>NUCLEOTIDE SEQUENCE</scope>
</reference>
<organism evidence="1 2">
    <name type="scientific">Paramecium octaurelia</name>
    <dbReference type="NCBI Taxonomy" id="43137"/>
    <lineage>
        <taxon>Eukaryota</taxon>
        <taxon>Sar</taxon>
        <taxon>Alveolata</taxon>
        <taxon>Ciliophora</taxon>
        <taxon>Intramacronucleata</taxon>
        <taxon>Oligohymenophorea</taxon>
        <taxon>Peniculida</taxon>
        <taxon>Parameciidae</taxon>
        <taxon>Paramecium</taxon>
    </lineage>
</organism>
<dbReference type="Proteomes" id="UP000683925">
    <property type="component" value="Unassembled WGS sequence"/>
</dbReference>
<dbReference type="EMBL" id="CAJJDP010000142">
    <property type="protein sequence ID" value="CAD8207398.1"/>
    <property type="molecule type" value="Genomic_DNA"/>
</dbReference>
<evidence type="ECO:0000313" key="1">
    <source>
        <dbReference type="EMBL" id="CAD8207398.1"/>
    </source>
</evidence>
<dbReference type="AlphaFoldDB" id="A0A8S1Y414"/>
<accession>A0A8S1Y414</accession>
<proteinExistence type="predicted"/>
<name>A0A8S1Y414_PAROT</name>